<dbReference type="EMBL" id="MVHD01000025">
    <property type="protein sequence ID" value="OQZ89950.1"/>
    <property type="molecule type" value="Genomic_DNA"/>
</dbReference>
<proteinExistence type="predicted"/>
<evidence type="ECO:0000313" key="3">
    <source>
        <dbReference type="Proteomes" id="UP000192319"/>
    </source>
</evidence>
<dbReference type="Proteomes" id="UP000192319">
    <property type="component" value="Unassembled WGS sequence"/>
</dbReference>
<accession>A0AA42BZG7</accession>
<comment type="caution">
    <text evidence="1">The sequence shown here is derived from an EMBL/GenBank/DDBJ whole genome shotgun (WGS) entry which is preliminary data.</text>
</comment>
<keyword evidence="3" id="KW-1185">Reference proteome</keyword>
<name>A0AA42BZG7_9MYCO</name>
<evidence type="ECO:0000313" key="1">
    <source>
        <dbReference type="EMBL" id="MCV7379958.1"/>
    </source>
</evidence>
<dbReference type="Proteomes" id="UP001141650">
    <property type="component" value="Unassembled WGS sequence"/>
</dbReference>
<organism evidence="1 4">
    <name type="scientific">Mycobacterium alsense</name>
    <dbReference type="NCBI Taxonomy" id="324058"/>
    <lineage>
        <taxon>Bacteria</taxon>
        <taxon>Bacillati</taxon>
        <taxon>Actinomycetota</taxon>
        <taxon>Actinomycetes</taxon>
        <taxon>Mycobacteriales</taxon>
        <taxon>Mycobacteriaceae</taxon>
        <taxon>Mycobacterium</taxon>
    </lineage>
</organism>
<sequence>MTDDDPLRAAFDNHQRAPRDIVPHVEHTLDDLRRLADGTLQVQVTHYEMSEYGVTQFTEWATVAHPIANTREEHR</sequence>
<dbReference type="EMBL" id="JACKVH010000014">
    <property type="protein sequence ID" value="MCV7379958.1"/>
    <property type="molecule type" value="Genomic_DNA"/>
</dbReference>
<dbReference type="RefSeq" id="WP_083138772.1">
    <property type="nucleotide sequence ID" value="NZ_JACKVH010000014.1"/>
</dbReference>
<protein>
    <submittedName>
        <fullName evidence="1">Uncharacterized protein</fullName>
    </submittedName>
</protein>
<dbReference type="AlphaFoldDB" id="A0AA42BZG7"/>
<evidence type="ECO:0000313" key="2">
    <source>
        <dbReference type="EMBL" id="OQZ89950.1"/>
    </source>
</evidence>
<reference evidence="2 3" key="1">
    <citation type="submission" date="2017-02" db="EMBL/GenBank/DDBJ databases">
        <title>The new phylogeny of genus Mycobacterium.</title>
        <authorList>
            <person name="Tortoli E."/>
            <person name="Trovato A."/>
            <person name="Cirillo D.M."/>
        </authorList>
    </citation>
    <scope>NUCLEOTIDE SEQUENCE [LARGE SCALE GENOMIC DNA]</scope>
    <source>
        <strain evidence="2 3">DSM 45230</strain>
    </source>
</reference>
<reference evidence="1" key="2">
    <citation type="submission" date="2020-07" db="EMBL/GenBank/DDBJ databases">
        <authorList>
            <person name="Pettersson B.M.F."/>
            <person name="Behra P.R.K."/>
            <person name="Ramesh M."/>
            <person name="Das S."/>
            <person name="Dasgupta S."/>
            <person name="Kirsebom L.A."/>
        </authorList>
    </citation>
    <scope>NUCLEOTIDE SEQUENCE</scope>
    <source>
        <strain evidence="1">CCUG 55640</strain>
    </source>
</reference>
<reference evidence="1" key="3">
    <citation type="journal article" date="2022" name="BMC Genomics">
        <title>Comparative genome analysis of mycobacteria focusing on tRNA and non-coding RNA.</title>
        <authorList>
            <person name="Behra P.R.K."/>
            <person name="Pettersson B.M.F."/>
            <person name="Ramesh M."/>
            <person name="Das S."/>
            <person name="Dasgupta S."/>
            <person name="Kirsebom L.A."/>
        </authorList>
    </citation>
    <scope>NUCLEOTIDE SEQUENCE</scope>
    <source>
        <strain evidence="1">CCUG 55640</strain>
    </source>
</reference>
<evidence type="ECO:0000313" key="4">
    <source>
        <dbReference type="Proteomes" id="UP001141650"/>
    </source>
</evidence>
<gene>
    <name evidence="2" type="ORF">BST11_15360</name>
    <name evidence="1" type="ORF">H7K38_15020</name>
</gene>